<proteinExistence type="predicted"/>
<gene>
    <name evidence="1" type="ORF">CGLO1086_LOCUS482</name>
</gene>
<evidence type="ECO:0000313" key="1">
    <source>
        <dbReference type="EMBL" id="CAD9551207.1"/>
    </source>
</evidence>
<organism evidence="1">
    <name type="scientific">Cyanoptyche gloeocystis</name>
    <dbReference type="NCBI Taxonomy" id="77922"/>
    <lineage>
        <taxon>Eukaryota</taxon>
        <taxon>Glaucocystophyceae</taxon>
        <taxon>Glaucocystophyceae incertae sedis</taxon>
        <taxon>Cyanoptyche</taxon>
    </lineage>
</organism>
<dbReference type="AlphaFoldDB" id="A0A7S2NNB8"/>
<reference evidence="1" key="1">
    <citation type="submission" date="2021-01" db="EMBL/GenBank/DDBJ databases">
        <authorList>
            <person name="Corre E."/>
            <person name="Pelletier E."/>
            <person name="Niang G."/>
            <person name="Scheremetjew M."/>
            <person name="Finn R."/>
            <person name="Kale V."/>
            <person name="Holt S."/>
            <person name="Cochrane G."/>
            <person name="Meng A."/>
            <person name="Brown T."/>
            <person name="Cohen L."/>
        </authorList>
    </citation>
    <scope>NUCLEOTIDE SEQUENCE</scope>
    <source>
        <strain evidence="1">SAG4.97</strain>
    </source>
</reference>
<name>A0A7S2NNB8_9EUKA</name>
<protein>
    <submittedName>
        <fullName evidence="1">Uncharacterized protein</fullName>
    </submittedName>
</protein>
<accession>A0A7S2NNB8</accession>
<dbReference type="EMBL" id="HBGX01001066">
    <property type="protein sequence ID" value="CAD9551207.1"/>
    <property type="molecule type" value="Transcribed_RNA"/>
</dbReference>
<sequence length="178" mass="19008">MLSTSTTHTMKARRLSISFRFLCEDLEEEMPPRSPSSVPLSPVTALFQLPMADGIQLRFVLYLSSSSSQIGSTVSFWCFLEATPREDAAEEAEAEAECEEGSVADLAGSGIMFKFKLTFGGGAGIGCGAHREIGSEEPFIAEAEGTLRESLDGSLGGGRFEFEFEFKLGGGVGDEASI</sequence>